<protein>
    <submittedName>
        <fullName evidence="1">Uncharacterized protein</fullName>
    </submittedName>
</protein>
<name>X1PG09_9ZZZZ</name>
<reference evidence="1" key="1">
    <citation type="journal article" date="2014" name="Front. Microbiol.">
        <title>High frequency of phylogenetically diverse reductive dehalogenase-homologous genes in deep subseafloor sedimentary metagenomes.</title>
        <authorList>
            <person name="Kawai M."/>
            <person name="Futagami T."/>
            <person name="Toyoda A."/>
            <person name="Takaki Y."/>
            <person name="Nishi S."/>
            <person name="Hori S."/>
            <person name="Arai W."/>
            <person name="Tsubouchi T."/>
            <person name="Morono Y."/>
            <person name="Uchiyama I."/>
            <person name="Ito T."/>
            <person name="Fujiyama A."/>
            <person name="Inagaki F."/>
            <person name="Takami H."/>
        </authorList>
    </citation>
    <scope>NUCLEOTIDE SEQUENCE</scope>
    <source>
        <strain evidence="1">Expedition CK06-06</strain>
    </source>
</reference>
<accession>X1PG09</accession>
<dbReference type="AlphaFoldDB" id="X1PG09"/>
<organism evidence="1">
    <name type="scientific">marine sediment metagenome</name>
    <dbReference type="NCBI Taxonomy" id="412755"/>
    <lineage>
        <taxon>unclassified sequences</taxon>
        <taxon>metagenomes</taxon>
        <taxon>ecological metagenomes</taxon>
    </lineage>
</organism>
<comment type="caution">
    <text evidence="1">The sequence shown here is derived from an EMBL/GenBank/DDBJ whole genome shotgun (WGS) entry which is preliminary data.</text>
</comment>
<dbReference type="EMBL" id="BARV01041870">
    <property type="protein sequence ID" value="GAI54788.1"/>
    <property type="molecule type" value="Genomic_DNA"/>
</dbReference>
<gene>
    <name evidence="1" type="ORF">S06H3_63195</name>
</gene>
<sequence length="139" mass="15138">DENYTGTITFFTNDPYEPDGMPSDHTFTTGNKGNKAFQATLYTVGSWYIKAWDKYDSSISTGTQSNINVTPSNATSFVVEIATNQTVGVMSKVITVEAKDPYGNTDTNYSSGGSTWTITFTSDDTGADFDFPPAPDDKY</sequence>
<feature type="non-terminal residue" evidence="1">
    <location>
        <position position="1"/>
    </location>
</feature>
<feature type="non-terminal residue" evidence="1">
    <location>
        <position position="139"/>
    </location>
</feature>
<evidence type="ECO:0000313" key="1">
    <source>
        <dbReference type="EMBL" id="GAI54788.1"/>
    </source>
</evidence>
<proteinExistence type="predicted"/>